<name>A0A835VYK3_9CHLO</name>
<dbReference type="Proteomes" id="UP000613740">
    <property type="component" value="Unassembled WGS sequence"/>
</dbReference>
<comment type="caution">
    <text evidence="1">The sequence shown here is derived from an EMBL/GenBank/DDBJ whole genome shotgun (WGS) entry which is preliminary data.</text>
</comment>
<keyword evidence="2" id="KW-1185">Reference proteome</keyword>
<reference evidence="1" key="1">
    <citation type="journal article" date="2020" name="bioRxiv">
        <title>Comparative genomics of Chlamydomonas.</title>
        <authorList>
            <person name="Craig R.J."/>
            <person name="Hasan A.R."/>
            <person name="Ness R.W."/>
            <person name="Keightley P.D."/>
        </authorList>
    </citation>
    <scope>NUCLEOTIDE SEQUENCE</scope>
    <source>
        <strain evidence="1">CCAP 11/173</strain>
    </source>
</reference>
<evidence type="ECO:0000313" key="1">
    <source>
        <dbReference type="EMBL" id="KAG2432685.1"/>
    </source>
</evidence>
<sequence>MTEVRDLHEVVNLATFEQCDAALQSAHDARLSSADKAHLSALEGKVLKLFNKLQARIGLLGPQPASKCKYKWLDARQALETDYERQLAELPRYVELLAPGAPG</sequence>
<proteinExistence type="predicted"/>
<gene>
    <name evidence="1" type="ORF">HYH02_006670</name>
</gene>
<dbReference type="AlphaFoldDB" id="A0A835VYK3"/>
<organism evidence="1 2">
    <name type="scientific">Chlamydomonas schloesseri</name>
    <dbReference type="NCBI Taxonomy" id="2026947"/>
    <lineage>
        <taxon>Eukaryota</taxon>
        <taxon>Viridiplantae</taxon>
        <taxon>Chlorophyta</taxon>
        <taxon>core chlorophytes</taxon>
        <taxon>Chlorophyceae</taxon>
        <taxon>CS clade</taxon>
        <taxon>Chlamydomonadales</taxon>
        <taxon>Chlamydomonadaceae</taxon>
        <taxon>Chlamydomonas</taxon>
    </lineage>
</organism>
<protein>
    <submittedName>
        <fullName evidence="1">Uncharacterized protein</fullName>
    </submittedName>
</protein>
<evidence type="ECO:0000313" key="2">
    <source>
        <dbReference type="Proteomes" id="UP000613740"/>
    </source>
</evidence>
<accession>A0A835VYK3</accession>
<dbReference type="EMBL" id="JAEHOD010000066">
    <property type="protein sequence ID" value="KAG2432685.1"/>
    <property type="molecule type" value="Genomic_DNA"/>
</dbReference>